<feature type="chain" id="PRO_5006039353" description="DUF4951 domain-containing protein" evidence="1">
    <location>
        <begin position="21"/>
        <end position="130"/>
    </location>
</feature>
<evidence type="ECO:0000256" key="1">
    <source>
        <dbReference type="SAM" id="SignalP"/>
    </source>
</evidence>
<protein>
    <recommendedName>
        <fullName evidence="4">DUF4951 domain-containing protein</fullName>
    </recommendedName>
</protein>
<dbReference type="Gene3D" id="4.10.640.20">
    <property type="match status" value="1"/>
</dbReference>
<keyword evidence="3" id="KW-1185">Reference proteome</keyword>
<name>A0A0N9VAJ8_9GAMM</name>
<dbReference type="InterPro" id="IPR032538">
    <property type="entry name" value="DUF4951"/>
</dbReference>
<dbReference type="RefSeq" id="WP_054580186.1">
    <property type="nucleotide sequence ID" value="NZ_CP012808.1"/>
</dbReference>
<keyword evidence="1" id="KW-0732">Signal</keyword>
<evidence type="ECO:0000313" key="3">
    <source>
        <dbReference type="Proteomes" id="UP000064939"/>
    </source>
</evidence>
<evidence type="ECO:0008006" key="4">
    <source>
        <dbReference type="Google" id="ProtNLM"/>
    </source>
</evidence>
<proteinExistence type="predicted"/>
<gene>
    <name evidence="2" type="ORF">AOY20_01240</name>
</gene>
<dbReference type="OrthoDB" id="6706820at2"/>
<evidence type="ECO:0000313" key="2">
    <source>
        <dbReference type="EMBL" id="ALH94272.1"/>
    </source>
</evidence>
<dbReference type="AlphaFoldDB" id="A0A0N9VAJ8"/>
<dbReference type="STRING" id="1324350.AOY20_01240"/>
<sequence length="130" mass="14471">MLLRCILSSLLLVTSFLTFAETITSQTPQAKTESLVNSNIQRLAIPPTPNNISLPAFGQGVIGWGTGPDGAETRLNNITQDEVNQLKTQNVTLELVESWQKFYENETQRNPGNPTAPFRAKLMKKIVDLW</sequence>
<dbReference type="InterPro" id="IPR038343">
    <property type="entry name" value="DUF4951_sf"/>
</dbReference>
<dbReference type="Pfam" id="PF16309">
    <property type="entry name" value="DUF4951"/>
    <property type="match status" value="1"/>
</dbReference>
<organism evidence="2 3">
    <name type="scientific">Acinetobacter equi</name>
    <dbReference type="NCBI Taxonomy" id="1324350"/>
    <lineage>
        <taxon>Bacteria</taxon>
        <taxon>Pseudomonadati</taxon>
        <taxon>Pseudomonadota</taxon>
        <taxon>Gammaproteobacteria</taxon>
        <taxon>Moraxellales</taxon>
        <taxon>Moraxellaceae</taxon>
        <taxon>Acinetobacter</taxon>
    </lineage>
</organism>
<reference evidence="2 3" key="1">
    <citation type="journal article" date="2015" name="Int. J. Syst. Evol. Microbiol.">
        <title>Acinetobacter equi sp. nov. isolated from horse faeces.</title>
        <authorList>
            <person name="Poppel M.T."/>
            <person name="Skiebe E."/>
            <person name="Laue M."/>
            <person name="Bergmann H."/>
            <person name="Ebersberger I."/>
            <person name="Garn T."/>
            <person name="Fruth A."/>
            <person name="Baumgardt S."/>
            <person name="Busse H.J."/>
            <person name="Wilharm G."/>
        </authorList>
    </citation>
    <scope>NUCLEOTIDE SEQUENCE [LARGE SCALE GENOMIC DNA]</scope>
    <source>
        <strain evidence="2 3">114</strain>
    </source>
</reference>
<dbReference type="KEGG" id="aei:AOY20_01240"/>
<dbReference type="EMBL" id="CP012808">
    <property type="protein sequence ID" value="ALH94272.1"/>
    <property type="molecule type" value="Genomic_DNA"/>
</dbReference>
<accession>A0A0N9VAJ8</accession>
<dbReference type="Proteomes" id="UP000064939">
    <property type="component" value="Chromosome"/>
</dbReference>
<feature type="signal peptide" evidence="1">
    <location>
        <begin position="1"/>
        <end position="20"/>
    </location>
</feature>